<protein>
    <submittedName>
        <fullName evidence="2">PE-PGRS family</fullName>
    </submittedName>
</protein>
<dbReference type="Proteomes" id="UP000239649">
    <property type="component" value="Unassembled WGS sequence"/>
</dbReference>
<feature type="signal peptide" evidence="1">
    <location>
        <begin position="1"/>
        <end position="25"/>
    </location>
</feature>
<feature type="chain" id="PRO_5015162566" evidence="1">
    <location>
        <begin position="26"/>
        <end position="136"/>
    </location>
</feature>
<name>A0A2P6V8R4_9CHLO</name>
<organism evidence="2 3">
    <name type="scientific">Micractinium conductrix</name>
    <dbReference type="NCBI Taxonomy" id="554055"/>
    <lineage>
        <taxon>Eukaryota</taxon>
        <taxon>Viridiplantae</taxon>
        <taxon>Chlorophyta</taxon>
        <taxon>core chlorophytes</taxon>
        <taxon>Trebouxiophyceae</taxon>
        <taxon>Chlorellales</taxon>
        <taxon>Chlorellaceae</taxon>
        <taxon>Chlorella clade</taxon>
        <taxon>Micractinium</taxon>
    </lineage>
</organism>
<proteinExistence type="predicted"/>
<evidence type="ECO:0000313" key="3">
    <source>
        <dbReference type="Proteomes" id="UP000239649"/>
    </source>
</evidence>
<keyword evidence="3" id="KW-1185">Reference proteome</keyword>
<reference evidence="2 3" key="1">
    <citation type="journal article" date="2018" name="Plant J.">
        <title>Genome sequences of Chlorella sorokiniana UTEX 1602 and Micractinium conductrix SAG 241.80: implications to maltose excretion by a green alga.</title>
        <authorList>
            <person name="Arriola M.B."/>
            <person name="Velmurugan N."/>
            <person name="Zhang Y."/>
            <person name="Plunkett M.H."/>
            <person name="Hondzo H."/>
            <person name="Barney B.M."/>
        </authorList>
    </citation>
    <scope>NUCLEOTIDE SEQUENCE [LARGE SCALE GENOMIC DNA]</scope>
    <source>
        <strain evidence="2 3">SAG 241.80</strain>
    </source>
</reference>
<dbReference type="AlphaFoldDB" id="A0A2P6V8R4"/>
<keyword evidence="1" id="KW-0732">Signal</keyword>
<evidence type="ECO:0000256" key="1">
    <source>
        <dbReference type="SAM" id="SignalP"/>
    </source>
</evidence>
<evidence type="ECO:0000313" key="2">
    <source>
        <dbReference type="EMBL" id="PSC70477.1"/>
    </source>
</evidence>
<comment type="caution">
    <text evidence="2">The sequence shown here is derived from an EMBL/GenBank/DDBJ whole genome shotgun (WGS) entry which is preliminary data.</text>
</comment>
<dbReference type="EMBL" id="LHPF02000020">
    <property type="protein sequence ID" value="PSC70477.1"/>
    <property type="molecule type" value="Genomic_DNA"/>
</dbReference>
<gene>
    <name evidence="2" type="ORF">C2E20_6241</name>
</gene>
<sequence length="136" mass="14366">MRSAALAQAVLAVLALLLLASSVAARAGCNSPHNSCLSDKTYCYYGSVFRCPGGKACKNKAPCIKPQGAKKCAPKGAQCKVKADCCSGFCGEWPRICKDKSTCVLWGDTCIQSSECCTNICLNGRCCTRNGSQYTC</sequence>
<accession>A0A2P6V8R4</accession>